<reference evidence="8 9" key="1">
    <citation type="journal article" date="2018" name="Sci. Rep.">
        <title>Comparative genomics provides insights into the lifestyle and reveals functional heterogeneity of dark septate endophytic fungi.</title>
        <authorList>
            <person name="Knapp D.G."/>
            <person name="Nemeth J.B."/>
            <person name="Barry K."/>
            <person name="Hainaut M."/>
            <person name="Henrissat B."/>
            <person name="Johnson J."/>
            <person name="Kuo A."/>
            <person name="Lim J.H.P."/>
            <person name="Lipzen A."/>
            <person name="Nolan M."/>
            <person name="Ohm R.A."/>
            <person name="Tamas L."/>
            <person name="Grigoriev I.V."/>
            <person name="Spatafora J.W."/>
            <person name="Nagy L.G."/>
            <person name="Kovacs G.M."/>
        </authorList>
    </citation>
    <scope>NUCLEOTIDE SEQUENCE [LARGE SCALE GENOMIC DNA]</scope>
    <source>
        <strain evidence="8 9">DSE2036</strain>
    </source>
</reference>
<dbReference type="OrthoDB" id="6770063at2759"/>
<evidence type="ECO:0000256" key="2">
    <source>
        <dbReference type="ARBA" id="ARBA00022692"/>
    </source>
</evidence>
<evidence type="ECO:0000256" key="3">
    <source>
        <dbReference type="ARBA" id="ARBA00022989"/>
    </source>
</evidence>
<feature type="compositionally biased region" description="Basic and acidic residues" evidence="5">
    <location>
        <begin position="59"/>
        <end position="71"/>
    </location>
</feature>
<feature type="transmembrane region" description="Helical" evidence="6">
    <location>
        <begin position="534"/>
        <end position="556"/>
    </location>
</feature>
<feature type="transmembrane region" description="Helical" evidence="6">
    <location>
        <begin position="427"/>
        <end position="453"/>
    </location>
</feature>
<dbReference type="InterPro" id="IPR011701">
    <property type="entry name" value="MFS"/>
</dbReference>
<dbReference type="Pfam" id="PF07690">
    <property type="entry name" value="MFS_1"/>
    <property type="match status" value="2"/>
</dbReference>
<evidence type="ECO:0000313" key="8">
    <source>
        <dbReference type="EMBL" id="PVI03349.1"/>
    </source>
</evidence>
<proteinExistence type="predicted"/>
<dbReference type="PANTHER" id="PTHR23502:SF134">
    <property type="entry name" value="MAJOR FACILITATOR SUPERFAMILY (MFS) PROFILE DOMAIN-CONTAINING PROTEIN-RELATED"/>
    <property type="match status" value="1"/>
</dbReference>
<dbReference type="STRING" id="97972.A0A2V1DZ70"/>
<dbReference type="InterPro" id="IPR020846">
    <property type="entry name" value="MFS_dom"/>
</dbReference>
<dbReference type="InterPro" id="IPR036259">
    <property type="entry name" value="MFS_trans_sf"/>
</dbReference>
<keyword evidence="3 6" id="KW-1133">Transmembrane helix</keyword>
<feature type="transmembrane region" description="Helical" evidence="6">
    <location>
        <begin position="226"/>
        <end position="248"/>
    </location>
</feature>
<organism evidence="8 9">
    <name type="scientific">Periconia macrospinosa</name>
    <dbReference type="NCBI Taxonomy" id="97972"/>
    <lineage>
        <taxon>Eukaryota</taxon>
        <taxon>Fungi</taxon>
        <taxon>Dikarya</taxon>
        <taxon>Ascomycota</taxon>
        <taxon>Pezizomycotina</taxon>
        <taxon>Dothideomycetes</taxon>
        <taxon>Pleosporomycetidae</taxon>
        <taxon>Pleosporales</taxon>
        <taxon>Massarineae</taxon>
        <taxon>Periconiaceae</taxon>
        <taxon>Periconia</taxon>
    </lineage>
</organism>
<evidence type="ECO:0000313" key="9">
    <source>
        <dbReference type="Proteomes" id="UP000244855"/>
    </source>
</evidence>
<feature type="transmembrane region" description="Helical" evidence="6">
    <location>
        <begin position="166"/>
        <end position="189"/>
    </location>
</feature>
<dbReference type="PROSITE" id="PS50850">
    <property type="entry name" value="MFS"/>
    <property type="match status" value="1"/>
</dbReference>
<keyword evidence="9" id="KW-1185">Reference proteome</keyword>
<evidence type="ECO:0000259" key="7">
    <source>
        <dbReference type="PROSITE" id="PS50850"/>
    </source>
</evidence>
<evidence type="ECO:0000256" key="4">
    <source>
        <dbReference type="ARBA" id="ARBA00023136"/>
    </source>
</evidence>
<keyword evidence="4 6" id="KW-0472">Membrane</keyword>
<dbReference type="Gene3D" id="1.20.1250.20">
    <property type="entry name" value="MFS general substrate transporter like domains"/>
    <property type="match status" value="1"/>
</dbReference>
<feature type="domain" description="Major facilitator superfamily (MFS) profile" evidence="7">
    <location>
        <begin position="135"/>
        <end position="629"/>
    </location>
</feature>
<sequence>MADPEIELPMTSAQLRLSKNHSAPGISRSSPPVIPEKTSRQSSTYPTSRTNSNLSVNNPREKSDDGEKTPADDDDEVEQNAVGAIVYYYLTEATVLPSPTSIIPTREGQAAPPEPPDIREFGSPFEWPERRKSLIIWISCIVTSLTAFSAGSYSPGVAQMTEEWNISNVAALVGITMFTMGFAIAPMILAPFSEINGRRPVFIASGILFVVCQLCTGLTQSYAGMLVVRFFAGVGGSTFSTMGALLPLSHNFTSPLLLHLPHFTNNPTPTVGGVVSDIYHTADRNTPMAIFSGGALFGTGLGPLVSGFIAQNTSWRWIFYTQTISCSVCVGLICIVFKETRGSVLLSRKARALNKWYEAREQAGYYNFNMPVSASNSNSTTSLESTPLHKIERIRWKVKEDEQRTSLTKSIGISLFRPFHLLFTEPVVFFFSLWVAFSWAVLYLTLAAIPLVFQTTHHFSLQTSNAVFAAMCVGAVLATVLSIHHHHLLSFPPLTRLPSPSSTPEGRLYFACIESVFMPIGLFMFGWTGATHTIHWIVPSIAITLATIGIFSIYLSTFNYLADTYHRYASSALAAQSFCRNMLGGVFPLITTQMYNRLGFGGASSMLGGIGALLTLVPWVLVVFGPRIRRRSRFAKEIMEG</sequence>
<evidence type="ECO:0000256" key="6">
    <source>
        <dbReference type="SAM" id="Phobius"/>
    </source>
</evidence>
<feature type="compositionally biased region" description="Polar residues" evidence="5">
    <location>
        <begin position="11"/>
        <end position="21"/>
    </location>
</feature>
<feature type="transmembrane region" description="Helical" evidence="6">
    <location>
        <begin position="508"/>
        <end position="528"/>
    </location>
</feature>
<accession>A0A2V1DZ70</accession>
<comment type="subcellular location">
    <subcellularLocation>
        <location evidence="1">Membrane</location>
        <topology evidence="1">Multi-pass membrane protein</topology>
    </subcellularLocation>
</comment>
<dbReference type="SUPFAM" id="SSF103473">
    <property type="entry name" value="MFS general substrate transporter"/>
    <property type="match status" value="1"/>
</dbReference>
<dbReference type="GO" id="GO:0022857">
    <property type="term" value="F:transmembrane transporter activity"/>
    <property type="evidence" value="ECO:0007669"/>
    <property type="project" value="InterPro"/>
</dbReference>
<dbReference type="AlphaFoldDB" id="A0A2V1DZ70"/>
<evidence type="ECO:0000256" key="5">
    <source>
        <dbReference type="SAM" id="MobiDB-lite"/>
    </source>
</evidence>
<dbReference type="EMBL" id="KZ805332">
    <property type="protein sequence ID" value="PVI03349.1"/>
    <property type="molecule type" value="Genomic_DNA"/>
</dbReference>
<dbReference type="GO" id="GO:0005886">
    <property type="term" value="C:plasma membrane"/>
    <property type="evidence" value="ECO:0007669"/>
    <property type="project" value="TreeGrafter"/>
</dbReference>
<keyword evidence="2 6" id="KW-0812">Transmembrane</keyword>
<feature type="compositionally biased region" description="Polar residues" evidence="5">
    <location>
        <begin position="40"/>
        <end position="58"/>
    </location>
</feature>
<dbReference type="Proteomes" id="UP000244855">
    <property type="component" value="Unassembled WGS sequence"/>
</dbReference>
<feature type="region of interest" description="Disordered" evidence="5">
    <location>
        <begin position="1"/>
        <end position="77"/>
    </location>
</feature>
<feature type="transmembrane region" description="Helical" evidence="6">
    <location>
        <begin position="602"/>
        <end position="624"/>
    </location>
</feature>
<protein>
    <submittedName>
        <fullName evidence="8">MFS general substrate transporter</fullName>
    </submittedName>
</protein>
<gene>
    <name evidence="8" type="ORF">DM02DRAFT_625886</name>
</gene>
<feature type="transmembrane region" description="Helical" evidence="6">
    <location>
        <begin position="317"/>
        <end position="337"/>
    </location>
</feature>
<name>A0A2V1DZ70_9PLEO</name>
<feature type="transmembrane region" description="Helical" evidence="6">
    <location>
        <begin position="201"/>
        <end position="220"/>
    </location>
</feature>
<evidence type="ECO:0000256" key="1">
    <source>
        <dbReference type="ARBA" id="ARBA00004141"/>
    </source>
</evidence>
<feature type="transmembrane region" description="Helical" evidence="6">
    <location>
        <begin position="289"/>
        <end position="311"/>
    </location>
</feature>
<dbReference type="CDD" id="cd17323">
    <property type="entry name" value="MFS_Tpo1_MDR_like"/>
    <property type="match status" value="1"/>
</dbReference>
<feature type="transmembrane region" description="Helical" evidence="6">
    <location>
        <begin position="134"/>
        <end position="154"/>
    </location>
</feature>
<feature type="transmembrane region" description="Helical" evidence="6">
    <location>
        <begin position="465"/>
        <end position="487"/>
    </location>
</feature>
<dbReference type="PANTHER" id="PTHR23502">
    <property type="entry name" value="MAJOR FACILITATOR SUPERFAMILY"/>
    <property type="match status" value="1"/>
</dbReference>